<keyword evidence="7" id="KW-0732">Signal</keyword>
<evidence type="ECO:0000259" key="8">
    <source>
        <dbReference type="Pfam" id="PF00394"/>
    </source>
</evidence>
<feature type="signal peptide" evidence="7">
    <location>
        <begin position="1"/>
        <end position="26"/>
    </location>
</feature>
<dbReference type="InterPro" id="IPR001117">
    <property type="entry name" value="Cu-oxidase_2nd"/>
</dbReference>
<evidence type="ECO:0000313" key="11">
    <source>
        <dbReference type="EMBL" id="CCA73753.1"/>
    </source>
</evidence>
<dbReference type="PROSITE" id="PS00080">
    <property type="entry name" value="MULTICOPPER_OXIDASE2"/>
    <property type="match status" value="1"/>
</dbReference>
<dbReference type="PANTHER" id="PTHR11709">
    <property type="entry name" value="MULTI-COPPER OXIDASE"/>
    <property type="match status" value="1"/>
</dbReference>
<dbReference type="PANTHER" id="PTHR11709:SF511">
    <property type="entry name" value="LACCASE"/>
    <property type="match status" value="1"/>
</dbReference>
<comment type="caution">
    <text evidence="11">The sequence shown here is derived from an EMBL/GenBank/DDBJ whole genome shotgun (WGS) entry which is preliminary data.</text>
</comment>
<comment type="similarity">
    <text evidence="1">Belongs to the multicopper oxidase family.</text>
</comment>
<dbReference type="InterPro" id="IPR002355">
    <property type="entry name" value="Cu_oxidase_Cu_BS"/>
</dbReference>
<dbReference type="InterPro" id="IPR008972">
    <property type="entry name" value="Cupredoxin"/>
</dbReference>
<keyword evidence="12" id="KW-1185">Reference proteome</keyword>
<dbReference type="InterPro" id="IPR011706">
    <property type="entry name" value="Cu-oxidase_C"/>
</dbReference>
<dbReference type="STRING" id="1109443.G4TR13"/>
<organism evidence="11 12">
    <name type="scientific">Serendipita indica (strain DSM 11827)</name>
    <name type="common">Root endophyte fungus</name>
    <name type="synonym">Piriformospora indica</name>
    <dbReference type="NCBI Taxonomy" id="1109443"/>
    <lineage>
        <taxon>Eukaryota</taxon>
        <taxon>Fungi</taxon>
        <taxon>Dikarya</taxon>
        <taxon>Basidiomycota</taxon>
        <taxon>Agaricomycotina</taxon>
        <taxon>Agaricomycetes</taxon>
        <taxon>Sebacinales</taxon>
        <taxon>Serendipitaceae</taxon>
        <taxon>Serendipita</taxon>
    </lineage>
</organism>
<dbReference type="InParanoid" id="G4TR13"/>
<dbReference type="CDD" id="cd13903">
    <property type="entry name" value="CuRO_3_Tv-LCC_like"/>
    <property type="match status" value="1"/>
</dbReference>
<dbReference type="Pfam" id="PF07732">
    <property type="entry name" value="Cu-oxidase_3"/>
    <property type="match status" value="1"/>
</dbReference>
<evidence type="ECO:0000256" key="7">
    <source>
        <dbReference type="SAM" id="SignalP"/>
    </source>
</evidence>
<evidence type="ECO:0000256" key="5">
    <source>
        <dbReference type="ARBA" id="ARBA00023157"/>
    </source>
</evidence>
<sequence>MRFTTILSTTLATTLSTLPFVPSAFADVQSYTLNIGNTYLGPLGLWRSTAVANGQFPGPLLKANKGDTMQVTVNNQLCDANMRRSTSIHWHGLFQTKNSYNDGPAFVTQCPIAPDHSYTYNLNLGQQAGTFWYHSHLASQYVDGIRGPLVIYPQDPHASLYDVDDENTIIVLADWYHRYAPLLQSDYLSPQNTAASDEIPDGGTINGIGRYVGGPLVPWSVINVEQGKRYRFRLINASAYGLFRFSLQGHRFTVIEADGVNTVPYTADYLEISAGQRYSIVVNANQAIANYWIRAPMINGGSTNPNLASTRNYAVLRYAGAPNADPTTTPGSASGIKVQEVAIQPLENPGAPGLPVDGGVDRVFNLAFTLTAGDGANNGVAWKINGKQYKTPSVPTLLKILSGATNEGDFDPTENALVIRAGETVEINISGVVHPHPFHLHGHTFDVVRLNGVTNYVNPPRRDVVTTGPGTTTIRFKADNPAPWILHCHIEWHLEGGLAVVFVEDPEGVRTGPNSYQPTGDWQNLCPIYNALPQELQ</sequence>
<dbReference type="InterPro" id="IPR045087">
    <property type="entry name" value="Cu-oxidase_fam"/>
</dbReference>
<dbReference type="eggNOG" id="KOG1263">
    <property type="taxonomic scope" value="Eukaryota"/>
</dbReference>
<evidence type="ECO:0000256" key="2">
    <source>
        <dbReference type="ARBA" id="ARBA00022723"/>
    </source>
</evidence>
<dbReference type="CDD" id="cd13856">
    <property type="entry name" value="CuRO_1_Tv-LCC_like"/>
    <property type="match status" value="1"/>
</dbReference>
<keyword evidence="5" id="KW-1015">Disulfide bond</keyword>
<dbReference type="OrthoDB" id="2121828at2759"/>
<dbReference type="Proteomes" id="UP000007148">
    <property type="component" value="Unassembled WGS sequence"/>
</dbReference>
<dbReference type="EMBL" id="CAFZ01000250">
    <property type="protein sequence ID" value="CCA73753.1"/>
    <property type="molecule type" value="Genomic_DNA"/>
</dbReference>
<dbReference type="HOGENOM" id="CLU_006504_2_1_1"/>
<dbReference type="InterPro" id="IPR011707">
    <property type="entry name" value="Cu-oxidase-like_N"/>
</dbReference>
<protein>
    <submittedName>
        <fullName evidence="11">Related to cell surface ferroxidase</fullName>
    </submittedName>
</protein>
<evidence type="ECO:0000259" key="9">
    <source>
        <dbReference type="Pfam" id="PF07731"/>
    </source>
</evidence>
<keyword evidence="6" id="KW-0325">Glycoprotein</keyword>
<dbReference type="AlphaFoldDB" id="G4TR13"/>
<dbReference type="FunFam" id="2.60.40.420:FF:000045">
    <property type="entry name" value="Laccase 2"/>
    <property type="match status" value="1"/>
</dbReference>
<reference evidence="11 12" key="1">
    <citation type="journal article" date="2011" name="PLoS Pathog.">
        <title>Endophytic Life Strategies Decoded by Genome and Transcriptome Analyses of the Mutualistic Root Symbiont Piriformospora indica.</title>
        <authorList>
            <person name="Zuccaro A."/>
            <person name="Lahrmann U."/>
            <person name="Guldener U."/>
            <person name="Langen G."/>
            <person name="Pfiffi S."/>
            <person name="Biedenkopf D."/>
            <person name="Wong P."/>
            <person name="Samans B."/>
            <person name="Grimm C."/>
            <person name="Basiewicz M."/>
            <person name="Murat C."/>
            <person name="Martin F."/>
            <person name="Kogel K.H."/>
        </authorList>
    </citation>
    <scope>NUCLEOTIDE SEQUENCE [LARGE SCALE GENOMIC DNA]</scope>
    <source>
        <strain evidence="11 12">DSM 11827</strain>
    </source>
</reference>
<feature type="domain" description="Plastocyanin-like" evidence="8">
    <location>
        <begin position="166"/>
        <end position="321"/>
    </location>
</feature>
<dbReference type="Pfam" id="PF00394">
    <property type="entry name" value="Cu-oxidase"/>
    <property type="match status" value="1"/>
</dbReference>
<evidence type="ECO:0000259" key="10">
    <source>
        <dbReference type="Pfam" id="PF07732"/>
    </source>
</evidence>
<evidence type="ECO:0000256" key="1">
    <source>
        <dbReference type="ARBA" id="ARBA00010609"/>
    </source>
</evidence>
<evidence type="ECO:0000256" key="3">
    <source>
        <dbReference type="ARBA" id="ARBA00023002"/>
    </source>
</evidence>
<dbReference type="Gene3D" id="2.60.40.420">
    <property type="entry name" value="Cupredoxins - blue copper proteins"/>
    <property type="match status" value="3"/>
</dbReference>
<accession>G4TR13</accession>
<keyword evidence="2" id="KW-0479">Metal-binding</keyword>
<evidence type="ECO:0000256" key="6">
    <source>
        <dbReference type="ARBA" id="ARBA00023180"/>
    </source>
</evidence>
<proteinExistence type="inferred from homology"/>
<dbReference type="GO" id="GO:0005507">
    <property type="term" value="F:copper ion binding"/>
    <property type="evidence" value="ECO:0007669"/>
    <property type="project" value="InterPro"/>
</dbReference>
<dbReference type="GO" id="GO:0016491">
    <property type="term" value="F:oxidoreductase activity"/>
    <property type="evidence" value="ECO:0007669"/>
    <property type="project" value="UniProtKB-KW"/>
</dbReference>
<dbReference type="Pfam" id="PF07731">
    <property type="entry name" value="Cu-oxidase_2"/>
    <property type="match status" value="1"/>
</dbReference>
<keyword evidence="3" id="KW-0560">Oxidoreductase</keyword>
<keyword evidence="4" id="KW-0186">Copper</keyword>
<feature type="chain" id="PRO_5003469347" evidence="7">
    <location>
        <begin position="27"/>
        <end position="537"/>
    </location>
</feature>
<gene>
    <name evidence="11" type="ORF">PIIN_07708</name>
</gene>
<evidence type="ECO:0000313" key="12">
    <source>
        <dbReference type="Proteomes" id="UP000007148"/>
    </source>
</evidence>
<evidence type="ECO:0000256" key="4">
    <source>
        <dbReference type="ARBA" id="ARBA00023008"/>
    </source>
</evidence>
<feature type="domain" description="Plastocyanin-like" evidence="9">
    <location>
        <begin position="390"/>
        <end position="507"/>
    </location>
</feature>
<feature type="domain" description="Plastocyanin-like" evidence="10">
    <location>
        <begin position="47"/>
        <end position="154"/>
    </location>
</feature>
<name>G4TR13_SERID</name>
<dbReference type="SUPFAM" id="SSF49503">
    <property type="entry name" value="Cupredoxins"/>
    <property type="match status" value="3"/>
</dbReference>